<dbReference type="Proteomes" id="UP000192448">
    <property type="component" value="Unassembled WGS sequence"/>
</dbReference>
<evidence type="ECO:0008006" key="8">
    <source>
        <dbReference type="Google" id="ProtNLM"/>
    </source>
</evidence>
<name>A0A1X0BAN4_9MYCO</name>
<dbReference type="PROSITE" id="PS51077">
    <property type="entry name" value="HTH_ICLR"/>
    <property type="match status" value="1"/>
</dbReference>
<evidence type="ECO:0000256" key="3">
    <source>
        <dbReference type="ARBA" id="ARBA00023163"/>
    </source>
</evidence>
<dbReference type="AlphaFoldDB" id="A0A1X0BAN4"/>
<dbReference type="InterPro" id="IPR005471">
    <property type="entry name" value="Tscrpt_reg_IclR_N"/>
</dbReference>
<dbReference type="InterPro" id="IPR036390">
    <property type="entry name" value="WH_DNA-bd_sf"/>
</dbReference>
<evidence type="ECO:0000259" key="5">
    <source>
        <dbReference type="PROSITE" id="PS51078"/>
    </source>
</evidence>
<dbReference type="SUPFAM" id="SSF46785">
    <property type="entry name" value="Winged helix' DNA-binding domain"/>
    <property type="match status" value="1"/>
</dbReference>
<dbReference type="InterPro" id="IPR029016">
    <property type="entry name" value="GAF-like_dom_sf"/>
</dbReference>
<dbReference type="Gene3D" id="1.10.10.10">
    <property type="entry name" value="Winged helix-like DNA-binding domain superfamily/Winged helix DNA-binding domain"/>
    <property type="match status" value="1"/>
</dbReference>
<dbReference type="GO" id="GO:0045892">
    <property type="term" value="P:negative regulation of DNA-templated transcription"/>
    <property type="evidence" value="ECO:0007669"/>
    <property type="project" value="TreeGrafter"/>
</dbReference>
<reference evidence="6 7" key="1">
    <citation type="submission" date="2017-02" db="EMBL/GenBank/DDBJ databases">
        <title>The new phylogeny of genus Mycobacterium.</title>
        <authorList>
            <person name="Tortoli E."/>
            <person name="Trovato A."/>
            <person name="Cirillo D.M."/>
        </authorList>
    </citation>
    <scope>NUCLEOTIDE SEQUENCE [LARGE SCALE GENOMIC DNA]</scope>
    <source>
        <strain evidence="6 7">RW6</strain>
    </source>
</reference>
<dbReference type="SMART" id="SM00346">
    <property type="entry name" value="HTH_ICLR"/>
    <property type="match status" value="1"/>
</dbReference>
<evidence type="ECO:0000259" key="4">
    <source>
        <dbReference type="PROSITE" id="PS51077"/>
    </source>
</evidence>
<keyword evidence="1" id="KW-0805">Transcription regulation</keyword>
<dbReference type="GO" id="GO:0003677">
    <property type="term" value="F:DNA binding"/>
    <property type="evidence" value="ECO:0007669"/>
    <property type="project" value="UniProtKB-KW"/>
</dbReference>
<dbReference type="Gene3D" id="3.30.450.40">
    <property type="match status" value="1"/>
</dbReference>
<dbReference type="GO" id="GO:0003700">
    <property type="term" value="F:DNA-binding transcription factor activity"/>
    <property type="evidence" value="ECO:0007669"/>
    <property type="project" value="TreeGrafter"/>
</dbReference>
<dbReference type="PANTHER" id="PTHR30136:SF35">
    <property type="entry name" value="HTH-TYPE TRANSCRIPTIONAL REGULATOR RV1719"/>
    <property type="match status" value="1"/>
</dbReference>
<dbReference type="Pfam" id="PF09339">
    <property type="entry name" value="HTH_IclR"/>
    <property type="match status" value="1"/>
</dbReference>
<dbReference type="Pfam" id="PF01614">
    <property type="entry name" value="IclR_C"/>
    <property type="match status" value="1"/>
</dbReference>
<evidence type="ECO:0000313" key="7">
    <source>
        <dbReference type="Proteomes" id="UP000192448"/>
    </source>
</evidence>
<sequence length="264" mass="28582">MEESVKVFSKISALLDVLASVDDATPAELAERLSEPRSSLYRLLSTLERHDFVQPGLRKGSYQLGMRLFHLGSAVSARFDDIRSAATTAMEELHDQTRQTVFLTIRRGFDATCIERIDGEVVQVMILRVGGSVPLHGGAGARVLLAYQPTQFWTEFVSQGELHRYTATTPVTKDALFTELRTILHQGYSVSNEDVIPGITSVGAPIFNYSEKICASISVSGPRPSVGDDALAQTVSLTVAAAEEISRRLGAPTEIAAAGTESAR</sequence>
<protein>
    <recommendedName>
        <fullName evidence="8">IclR family transcriptional regulator</fullName>
    </recommendedName>
</protein>
<dbReference type="PROSITE" id="PS51078">
    <property type="entry name" value="ICLR_ED"/>
    <property type="match status" value="1"/>
</dbReference>
<dbReference type="PANTHER" id="PTHR30136">
    <property type="entry name" value="HELIX-TURN-HELIX TRANSCRIPTIONAL REGULATOR, ICLR FAMILY"/>
    <property type="match status" value="1"/>
</dbReference>
<dbReference type="RefSeq" id="WP_083160457.1">
    <property type="nucleotide sequence ID" value="NZ_MVHF01000002.1"/>
</dbReference>
<dbReference type="SUPFAM" id="SSF55781">
    <property type="entry name" value="GAF domain-like"/>
    <property type="match status" value="1"/>
</dbReference>
<evidence type="ECO:0000313" key="6">
    <source>
        <dbReference type="EMBL" id="ORA39245.1"/>
    </source>
</evidence>
<keyword evidence="7" id="KW-1185">Reference proteome</keyword>
<dbReference type="STRING" id="1927124.BST13_02990"/>
<comment type="caution">
    <text evidence="6">The sequence shown here is derived from an EMBL/GenBank/DDBJ whole genome shotgun (WGS) entry which is preliminary data.</text>
</comment>
<feature type="domain" description="IclR-ED" evidence="5">
    <location>
        <begin position="67"/>
        <end position="251"/>
    </location>
</feature>
<dbReference type="InterPro" id="IPR014757">
    <property type="entry name" value="Tscrpt_reg_IclR_C"/>
</dbReference>
<proteinExistence type="predicted"/>
<gene>
    <name evidence="6" type="ORF">BST13_02990</name>
</gene>
<evidence type="ECO:0000256" key="2">
    <source>
        <dbReference type="ARBA" id="ARBA00023125"/>
    </source>
</evidence>
<organism evidence="6 7">
    <name type="scientific">Mycobacterium aquaticum</name>
    <dbReference type="NCBI Taxonomy" id="1927124"/>
    <lineage>
        <taxon>Bacteria</taxon>
        <taxon>Bacillati</taxon>
        <taxon>Actinomycetota</taxon>
        <taxon>Actinomycetes</taxon>
        <taxon>Mycobacteriales</taxon>
        <taxon>Mycobacteriaceae</taxon>
        <taxon>Mycobacterium</taxon>
    </lineage>
</organism>
<dbReference type="EMBL" id="MVHF01000002">
    <property type="protein sequence ID" value="ORA39245.1"/>
    <property type="molecule type" value="Genomic_DNA"/>
</dbReference>
<accession>A0A1X0BAN4</accession>
<keyword evidence="2" id="KW-0238">DNA-binding</keyword>
<dbReference type="InterPro" id="IPR050707">
    <property type="entry name" value="HTH_MetabolicPath_Reg"/>
</dbReference>
<dbReference type="OrthoDB" id="4068713at2"/>
<evidence type="ECO:0000256" key="1">
    <source>
        <dbReference type="ARBA" id="ARBA00023015"/>
    </source>
</evidence>
<feature type="domain" description="HTH iclR-type" evidence="4">
    <location>
        <begin position="5"/>
        <end position="66"/>
    </location>
</feature>
<dbReference type="InterPro" id="IPR036388">
    <property type="entry name" value="WH-like_DNA-bd_sf"/>
</dbReference>
<keyword evidence="3" id="KW-0804">Transcription</keyword>